<sequence length="466" mass="50560">MGNVRRLASIAVVGSMAVAMLSACGNSNDGKTNANTPNTNTGDTNASGTNATGTNTTGTNTGGTTAETPKKDVTLNFWTISLSPNFDDYVNARIKKYQDEHPGITVKWTDLPYGSMENKLLTSIAGGNSPDVVNLNTGMTLTLAAKNALVDLNKEATEEQRSIYFPDLYNSTKLGESAYAFPWYFGLSVFMYNKKIYEEAGLDPNKPPVTLDELKQQAIQIKAKTGKYGFTLVSNPPADLYFSGVPMISDDKKKIILNTPEALAWAKWNKALYDEGVIPKDSVGADANYATDKYQGGQIATLTTGANFLNRVKTNAKDVYDNTLVAKMPAKKEGGNYQASLMDVVVPTMSKNHKEAIDFANYITNDESQLEFCKVVNILPSTKKAAADPFFTQGGDDPESKAKIIAASMVGQAKDFTLGIKDESKVLDPLWKGWTKMMLGQQSPEDMLKTAEAEMQKQLDAINAEG</sequence>
<organism evidence="6 7">
    <name type="scientific">Paenibacillus rhizovicinus</name>
    <dbReference type="NCBI Taxonomy" id="2704463"/>
    <lineage>
        <taxon>Bacteria</taxon>
        <taxon>Bacillati</taxon>
        <taxon>Bacillota</taxon>
        <taxon>Bacilli</taxon>
        <taxon>Bacillales</taxon>
        <taxon>Paenibacillaceae</taxon>
        <taxon>Paenibacillus</taxon>
    </lineage>
</organism>
<evidence type="ECO:0000256" key="4">
    <source>
        <dbReference type="SAM" id="MobiDB-lite"/>
    </source>
</evidence>
<feature type="compositionally biased region" description="Low complexity" evidence="4">
    <location>
        <begin position="38"/>
        <end position="67"/>
    </location>
</feature>
<evidence type="ECO:0000256" key="5">
    <source>
        <dbReference type="SAM" id="SignalP"/>
    </source>
</evidence>
<dbReference type="EMBL" id="CP048286">
    <property type="protein sequence ID" value="QHW31296.1"/>
    <property type="molecule type" value="Genomic_DNA"/>
</dbReference>
<evidence type="ECO:0000256" key="2">
    <source>
        <dbReference type="ARBA" id="ARBA00022448"/>
    </source>
</evidence>
<evidence type="ECO:0000256" key="3">
    <source>
        <dbReference type="ARBA" id="ARBA00022729"/>
    </source>
</evidence>
<evidence type="ECO:0000313" key="6">
    <source>
        <dbReference type="EMBL" id="QHW31296.1"/>
    </source>
</evidence>
<dbReference type="PROSITE" id="PS51257">
    <property type="entry name" value="PROKAR_LIPOPROTEIN"/>
    <property type="match status" value="1"/>
</dbReference>
<dbReference type="SUPFAM" id="SSF53850">
    <property type="entry name" value="Periplasmic binding protein-like II"/>
    <property type="match status" value="1"/>
</dbReference>
<dbReference type="GO" id="GO:0015768">
    <property type="term" value="P:maltose transport"/>
    <property type="evidence" value="ECO:0007669"/>
    <property type="project" value="TreeGrafter"/>
</dbReference>
<gene>
    <name evidence="6" type="ORF">GZH47_10805</name>
</gene>
<dbReference type="InterPro" id="IPR006059">
    <property type="entry name" value="SBP"/>
</dbReference>
<feature type="compositionally biased region" description="Polar residues" evidence="4">
    <location>
        <begin position="27"/>
        <end position="37"/>
    </location>
</feature>
<evidence type="ECO:0000256" key="1">
    <source>
        <dbReference type="ARBA" id="ARBA00008520"/>
    </source>
</evidence>
<proteinExistence type="inferred from homology"/>
<keyword evidence="7" id="KW-1185">Reference proteome</keyword>
<evidence type="ECO:0000313" key="7">
    <source>
        <dbReference type="Proteomes" id="UP000479114"/>
    </source>
</evidence>
<reference evidence="6 7" key="1">
    <citation type="submission" date="2020-02" db="EMBL/GenBank/DDBJ databases">
        <title>Paenibacillus sp. nov., isolated from rhizosphere soil of tomato.</title>
        <authorList>
            <person name="Weon H.-Y."/>
            <person name="Lee S.A."/>
        </authorList>
    </citation>
    <scope>NUCLEOTIDE SEQUENCE [LARGE SCALE GENOMIC DNA]</scope>
    <source>
        <strain evidence="6 7">14171R-81</strain>
    </source>
</reference>
<dbReference type="GO" id="GO:1901982">
    <property type="term" value="F:maltose binding"/>
    <property type="evidence" value="ECO:0007669"/>
    <property type="project" value="TreeGrafter"/>
</dbReference>
<dbReference type="RefSeq" id="WP_162640104.1">
    <property type="nucleotide sequence ID" value="NZ_CP048286.1"/>
</dbReference>
<keyword evidence="3 5" id="KW-0732">Signal</keyword>
<dbReference type="GO" id="GO:0042956">
    <property type="term" value="P:maltodextrin transmembrane transport"/>
    <property type="evidence" value="ECO:0007669"/>
    <property type="project" value="TreeGrafter"/>
</dbReference>
<dbReference type="AlphaFoldDB" id="A0A6C0NZD1"/>
<dbReference type="PANTHER" id="PTHR30061:SF50">
    <property type="entry name" value="MALTOSE_MALTODEXTRIN-BINDING PERIPLASMIC PROTEIN"/>
    <property type="match status" value="1"/>
</dbReference>
<dbReference type="CDD" id="cd13585">
    <property type="entry name" value="PBP2_TMBP_like"/>
    <property type="match status" value="1"/>
</dbReference>
<dbReference type="PANTHER" id="PTHR30061">
    <property type="entry name" value="MALTOSE-BINDING PERIPLASMIC PROTEIN"/>
    <property type="match status" value="1"/>
</dbReference>
<protein>
    <submittedName>
        <fullName evidence="6">Sugar ABC transporter substrate-binding protein</fullName>
    </submittedName>
</protein>
<feature type="chain" id="PRO_5038525170" evidence="5">
    <location>
        <begin position="24"/>
        <end position="466"/>
    </location>
</feature>
<dbReference type="GO" id="GO:0055052">
    <property type="term" value="C:ATP-binding cassette (ABC) transporter complex, substrate-binding subunit-containing"/>
    <property type="evidence" value="ECO:0007669"/>
    <property type="project" value="TreeGrafter"/>
</dbReference>
<name>A0A6C0NZD1_9BACL</name>
<dbReference type="Pfam" id="PF13416">
    <property type="entry name" value="SBP_bac_8"/>
    <property type="match status" value="1"/>
</dbReference>
<comment type="similarity">
    <text evidence="1">Belongs to the bacterial solute-binding protein 1 family.</text>
</comment>
<dbReference type="Proteomes" id="UP000479114">
    <property type="component" value="Chromosome"/>
</dbReference>
<keyword evidence="2" id="KW-0813">Transport</keyword>
<dbReference type="KEGG" id="prz:GZH47_10805"/>
<feature type="signal peptide" evidence="5">
    <location>
        <begin position="1"/>
        <end position="23"/>
    </location>
</feature>
<accession>A0A6C0NZD1</accession>
<dbReference type="Gene3D" id="3.40.190.10">
    <property type="entry name" value="Periplasmic binding protein-like II"/>
    <property type="match status" value="1"/>
</dbReference>
<feature type="region of interest" description="Disordered" evidence="4">
    <location>
        <begin position="27"/>
        <end position="67"/>
    </location>
</feature>